<protein>
    <submittedName>
        <fullName evidence="7">Spermidine/putrescine ABC transporter substrate-binding protein</fullName>
    </submittedName>
</protein>
<reference evidence="7 8" key="1">
    <citation type="submission" date="2019-05" db="EMBL/GenBank/DDBJ databases">
        <authorList>
            <person name="Lee S.D."/>
        </authorList>
    </citation>
    <scope>NUCLEOTIDE SEQUENCE [LARGE SCALE GENOMIC DNA]</scope>
    <source>
        <strain evidence="7 8">C5-26</strain>
    </source>
</reference>
<evidence type="ECO:0000313" key="8">
    <source>
        <dbReference type="Proteomes" id="UP000320244"/>
    </source>
</evidence>
<dbReference type="PANTHER" id="PTHR30222:SF17">
    <property type="entry name" value="SPERMIDINE_PUTRESCINE-BINDING PERIPLASMIC PROTEIN"/>
    <property type="match status" value="1"/>
</dbReference>
<dbReference type="Proteomes" id="UP000320244">
    <property type="component" value="Unassembled WGS sequence"/>
</dbReference>
<dbReference type="GO" id="GO:0019808">
    <property type="term" value="F:polyamine binding"/>
    <property type="evidence" value="ECO:0007669"/>
    <property type="project" value="InterPro"/>
</dbReference>
<proteinExistence type="predicted"/>
<dbReference type="InterPro" id="IPR001188">
    <property type="entry name" value="Sperm_putr-bd"/>
</dbReference>
<evidence type="ECO:0000256" key="4">
    <source>
        <dbReference type="ARBA" id="ARBA00022764"/>
    </source>
</evidence>
<organism evidence="7 8">
    <name type="scientific">Leekyejoonella antrihumi</name>
    <dbReference type="NCBI Taxonomy" id="1660198"/>
    <lineage>
        <taxon>Bacteria</taxon>
        <taxon>Bacillati</taxon>
        <taxon>Actinomycetota</taxon>
        <taxon>Actinomycetes</taxon>
        <taxon>Micrococcales</taxon>
        <taxon>Dermacoccaceae</taxon>
        <taxon>Leekyejoonella</taxon>
    </lineage>
</organism>
<keyword evidence="8" id="KW-1185">Reference proteome</keyword>
<evidence type="ECO:0000256" key="2">
    <source>
        <dbReference type="ARBA" id="ARBA00022448"/>
    </source>
</evidence>
<evidence type="ECO:0000256" key="3">
    <source>
        <dbReference type="ARBA" id="ARBA00022729"/>
    </source>
</evidence>
<dbReference type="EMBL" id="VCQV01000010">
    <property type="protein sequence ID" value="TWP36629.1"/>
    <property type="molecule type" value="Genomic_DNA"/>
</dbReference>
<dbReference type="RefSeq" id="WP_146316470.1">
    <property type="nucleotide sequence ID" value="NZ_VCQV01000010.1"/>
</dbReference>
<sequence length="401" mass="42556">MTDSSDQIRALVPTTLARHISRRGFLTGLAAAGAIPALAACGGSSGSSGSSGQPSASSGPASSGPAQLGSSLSVYTWGAYDNPKTFTNFTGALGPKVSISSYDSNPEMIAKLVSAKGTSGYDIVVPTGPYVPQMAANHLLMELDHAKLPNLKNYDPAYLDKPWDRGNKYSVPKDWGSTGFVYDTTKITRPMKTWNDFLAAAQNEASGQTSVLDDPDEFVGLYFFAHDMSWTTTNQSDLKKCQAFLVDKLAPHIKKFDAYPGSGGGMPKGEYTLMQAWNGDARQGFLAVKNASQYKWVLPGPASHLWIDNWSIAAGAPHPDAAHAFINYVLDPGHSLLEIEFIGYNTAIVGTEAKAKAAGLKYLDMIYFTKAQVAELQSGAVNSATQTHVSILNAAKAAAAG</sequence>
<gene>
    <name evidence="7" type="ORF">FGL98_09195</name>
</gene>
<dbReference type="Gene3D" id="3.40.190.10">
    <property type="entry name" value="Periplasmic binding protein-like II"/>
    <property type="match status" value="2"/>
</dbReference>
<keyword evidence="2" id="KW-0813">Transport</keyword>
<dbReference type="CDD" id="cd13590">
    <property type="entry name" value="PBP2_PotD_PotF_like"/>
    <property type="match status" value="1"/>
</dbReference>
<evidence type="ECO:0000256" key="1">
    <source>
        <dbReference type="ARBA" id="ARBA00004418"/>
    </source>
</evidence>
<dbReference type="OrthoDB" id="9769319at2"/>
<name>A0A563E2V0_9MICO</name>
<dbReference type="Pfam" id="PF13416">
    <property type="entry name" value="SBP_bac_8"/>
    <property type="match status" value="1"/>
</dbReference>
<feature type="signal peptide" evidence="6">
    <location>
        <begin position="1"/>
        <end position="39"/>
    </location>
</feature>
<keyword evidence="3 6" id="KW-0732">Signal</keyword>
<dbReference type="GO" id="GO:0015846">
    <property type="term" value="P:polyamine transport"/>
    <property type="evidence" value="ECO:0007669"/>
    <property type="project" value="InterPro"/>
</dbReference>
<dbReference type="AlphaFoldDB" id="A0A563E2V0"/>
<dbReference type="SUPFAM" id="SSF53850">
    <property type="entry name" value="Periplasmic binding protein-like II"/>
    <property type="match status" value="1"/>
</dbReference>
<dbReference type="GO" id="GO:0042597">
    <property type="term" value="C:periplasmic space"/>
    <property type="evidence" value="ECO:0007669"/>
    <property type="project" value="UniProtKB-SubCell"/>
</dbReference>
<comment type="caution">
    <text evidence="7">The sequence shown here is derived from an EMBL/GenBank/DDBJ whole genome shotgun (WGS) entry which is preliminary data.</text>
</comment>
<evidence type="ECO:0000256" key="5">
    <source>
        <dbReference type="SAM" id="MobiDB-lite"/>
    </source>
</evidence>
<dbReference type="PROSITE" id="PS51318">
    <property type="entry name" value="TAT"/>
    <property type="match status" value="1"/>
</dbReference>
<dbReference type="PANTHER" id="PTHR30222">
    <property type="entry name" value="SPERMIDINE/PUTRESCINE-BINDING PERIPLASMIC PROTEIN"/>
    <property type="match status" value="1"/>
</dbReference>
<reference evidence="7 8" key="2">
    <citation type="submission" date="2019-08" db="EMBL/GenBank/DDBJ databases">
        <title>Jejuicoccus antrihumi gen. nov., sp. nov., a new member of the family Dermacoccaceae isolated from a cave.</title>
        <authorList>
            <person name="Schumann P."/>
            <person name="Kim I.S."/>
        </authorList>
    </citation>
    <scope>NUCLEOTIDE SEQUENCE [LARGE SCALE GENOMIC DNA]</scope>
    <source>
        <strain evidence="7 8">C5-26</strain>
    </source>
</reference>
<keyword evidence="4" id="KW-0574">Periplasm</keyword>
<dbReference type="InterPro" id="IPR006311">
    <property type="entry name" value="TAT_signal"/>
</dbReference>
<evidence type="ECO:0000256" key="6">
    <source>
        <dbReference type="SAM" id="SignalP"/>
    </source>
</evidence>
<dbReference type="PRINTS" id="PR00909">
    <property type="entry name" value="SPERMDNBNDNG"/>
</dbReference>
<accession>A0A563E2V0</accession>
<feature type="chain" id="PRO_5021793145" evidence="6">
    <location>
        <begin position="40"/>
        <end position="401"/>
    </location>
</feature>
<comment type="subcellular location">
    <subcellularLocation>
        <location evidence="1">Periplasm</location>
    </subcellularLocation>
</comment>
<evidence type="ECO:0000313" key="7">
    <source>
        <dbReference type="EMBL" id="TWP36629.1"/>
    </source>
</evidence>
<dbReference type="InterPro" id="IPR006059">
    <property type="entry name" value="SBP"/>
</dbReference>
<feature type="region of interest" description="Disordered" evidence="5">
    <location>
        <begin position="43"/>
        <end position="65"/>
    </location>
</feature>